<evidence type="ECO:0000256" key="1">
    <source>
        <dbReference type="ARBA" id="ARBA00004429"/>
    </source>
</evidence>
<feature type="transmembrane region" description="Helical" evidence="3">
    <location>
        <begin position="67"/>
        <end position="88"/>
    </location>
</feature>
<comment type="subcellular location">
    <subcellularLocation>
        <location evidence="1">Cell inner membrane</location>
        <topology evidence="1">Multi-pass membrane protein</topology>
    </subcellularLocation>
</comment>
<proteinExistence type="predicted"/>
<dbReference type="Gene3D" id="1.20.1250.20">
    <property type="entry name" value="MFS general substrate transporter like domains"/>
    <property type="match status" value="2"/>
</dbReference>
<reference evidence="4 5" key="1">
    <citation type="journal article" date="2019" name="Fungal Biol. Biotechnol.">
        <title>Draft genome sequence of fastidious pathogen Ceratobasidium theobromae, which causes vascular-streak dieback in Theobroma cacao.</title>
        <authorList>
            <person name="Ali S.S."/>
            <person name="Asman A."/>
            <person name="Shao J."/>
            <person name="Firmansyah A.P."/>
            <person name="Susilo A.W."/>
            <person name="Rosmana A."/>
            <person name="McMahon P."/>
            <person name="Junaid M."/>
            <person name="Guest D."/>
            <person name="Kheng T.Y."/>
            <person name="Meinhardt L.W."/>
            <person name="Bailey B.A."/>
        </authorList>
    </citation>
    <scope>NUCLEOTIDE SEQUENCE [LARGE SCALE GENOMIC DNA]</scope>
    <source>
        <strain evidence="4 5">CT2</strain>
    </source>
</reference>
<feature type="transmembrane region" description="Helical" evidence="3">
    <location>
        <begin position="298"/>
        <end position="317"/>
    </location>
</feature>
<keyword evidence="5" id="KW-1185">Reference proteome</keyword>
<accession>A0A5N5QRN2</accession>
<keyword evidence="3" id="KW-1133">Transmembrane helix</keyword>
<feature type="transmembrane region" description="Helical" evidence="3">
    <location>
        <begin position="324"/>
        <end position="343"/>
    </location>
</feature>
<feature type="transmembrane region" description="Helical" evidence="3">
    <location>
        <begin position="412"/>
        <end position="431"/>
    </location>
</feature>
<comment type="caution">
    <text evidence="4">The sequence shown here is derived from an EMBL/GenBank/DDBJ whole genome shotgun (WGS) entry which is preliminary data.</text>
</comment>
<dbReference type="InterPro" id="IPR050375">
    <property type="entry name" value="MFS_TsgA-like"/>
</dbReference>
<dbReference type="OrthoDB" id="546893at2759"/>
<dbReference type="PANTHER" id="PTHR43702:SF3">
    <property type="entry name" value="PROTEIN TSGA"/>
    <property type="match status" value="1"/>
</dbReference>
<sequence length="489" mass="53464">MAGGAILMSSGSKNVSWRQKLPPRDVIYPFALVTSLFFLWGFAYGLLDVLNKHFQNTLGITKLQSTGLQVAYFGVGYFAFSPVAGEVLRRRGYKFTIIMGLTFYSVGAILFWPCAKFAGANNKMAVFGGFVICTAVIACGLASLETAANSYITCLPGTESSGAAFRLQLSQSFNGIASFAGPFIASKYFFSGGNANNLTNVQWVYLAVALLGAFIALLFVITDLPETSEAELEQQVQAAAEMMGTNAKTDQPFYKQYRVFFGWLAQLMYVGAQVTIGSFFINYGAEVVGWSDAKTSNFLSYALIMFTVGRFVGLAFLTIWPAELLVGIWALICFSLITCTTFLHGKAGMACLMTTMFFEAPLFPCIFVISTKGMGRHTRRAASFLVSAVGGGAVFPPIQGAIADRHGTRTSYAINMPAFLYIAGFSIFLWIRHGAHFNLHEEQTTKVEPVLETACAGQTSQGLQHTRTTENKRLDEKVDVEMFEEKEKV</sequence>
<evidence type="ECO:0000313" key="5">
    <source>
        <dbReference type="Proteomes" id="UP000383932"/>
    </source>
</evidence>
<feature type="transmembrane region" description="Helical" evidence="3">
    <location>
        <begin position="26"/>
        <end position="47"/>
    </location>
</feature>
<gene>
    <name evidence="4" type="ORF">CTheo_2182</name>
</gene>
<feature type="transmembrane region" description="Helical" evidence="3">
    <location>
        <begin position="202"/>
        <end position="221"/>
    </location>
</feature>
<feature type="transmembrane region" description="Helical" evidence="3">
    <location>
        <begin position="124"/>
        <end position="144"/>
    </location>
</feature>
<feature type="transmembrane region" description="Helical" evidence="3">
    <location>
        <begin position="173"/>
        <end position="190"/>
    </location>
</feature>
<dbReference type="SUPFAM" id="SSF103473">
    <property type="entry name" value="MFS general substrate transporter"/>
    <property type="match status" value="1"/>
</dbReference>
<feature type="transmembrane region" description="Helical" evidence="3">
    <location>
        <begin position="260"/>
        <end position="283"/>
    </location>
</feature>
<evidence type="ECO:0000313" key="4">
    <source>
        <dbReference type="EMBL" id="KAB5594405.1"/>
    </source>
</evidence>
<protein>
    <submittedName>
        <fullName evidence="4">Glucose/galactose transporter</fullName>
    </submittedName>
</protein>
<organism evidence="4 5">
    <name type="scientific">Ceratobasidium theobromae</name>
    <dbReference type="NCBI Taxonomy" id="1582974"/>
    <lineage>
        <taxon>Eukaryota</taxon>
        <taxon>Fungi</taxon>
        <taxon>Dikarya</taxon>
        <taxon>Basidiomycota</taxon>
        <taxon>Agaricomycotina</taxon>
        <taxon>Agaricomycetes</taxon>
        <taxon>Cantharellales</taxon>
        <taxon>Ceratobasidiaceae</taxon>
        <taxon>Ceratobasidium</taxon>
    </lineage>
</organism>
<dbReference type="GO" id="GO:0005886">
    <property type="term" value="C:plasma membrane"/>
    <property type="evidence" value="ECO:0007669"/>
    <property type="project" value="UniProtKB-SubCell"/>
</dbReference>
<feature type="transmembrane region" description="Helical" evidence="3">
    <location>
        <begin position="95"/>
        <end position="112"/>
    </location>
</feature>
<keyword evidence="3" id="KW-0472">Membrane</keyword>
<dbReference type="AlphaFoldDB" id="A0A5N5QRN2"/>
<keyword evidence="3" id="KW-0812">Transmembrane</keyword>
<keyword evidence="2" id="KW-1003">Cell membrane</keyword>
<evidence type="ECO:0000256" key="3">
    <source>
        <dbReference type="SAM" id="Phobius"/>
    </source>
</evidence>
<name>A0A5N5QRN2_9AGAM</name>
<dbReference type="InterPro" id="IPR011701">
    <property type="entry name" value="MFS"/>
</dbReference>
<evidence type="ECO:0000256" key="2">
    <source>
        <dbReference type="ARBA" id="ARBA00022475"/>
    </source>
</evidence>
<dbReference type="PANTHER" id="PTHR43702">
    <property type="entry name" value="L-FUCOSE-PROTON SYMPORTER"/>
    <property type="match status" value="1"/>
</dbReference>
<feature type="transmembrane region" description="Helical" evidence="3">
    <location>
        <begin position="381"/>
        <end position="400"/>
    </location>
</feature>
<dbReference type="Proteomes" id="UP000383932">
    <property type="component" value="Unassembled WGS sequence"/>
</dbReference>
<dbReference type="GO" id="GO:0022857">
    <property type="term" value="F:transmembrane transporter activity"/>
    <property type="evidence" value="ECO:0007669"/>
    <property type="project" value="InterPro"/>
</dbReference>
<dbReference type="Pfam" id="PF07690">
    <property type="entry name" value="MFS_1"/>
    <property type="match status" value="1"/>
</dbReference>
<dbReference type="EMBL" id="SSOP01000021">
    <property type="protein sequence ID" value="KAB5594405.1"/>
    <property type="molecule type" value="Genomic_DNA"/>
</dbReference>
<dbReference type="InterPro" id="IPR036259">
    <property type="entry name" value="MFS_trans_sf"/>
</dbReference>